<name>A0AB37URM8_9CYAN</name>
<comment type="caution">
    <text evidence="2">The sequence shown here is derived from an EMBL/GenBank/DDBJ whole genome shotgun (WGS) entry which is preliminary data.</text>
</comment>
<evidence type="ECO:0000259" key="1">
    <source>
        <dbReference type="Pfam" id="PF13619"/>
    </source>
</evidence>
<evidence type="ECO:0000313" key="2">
    <source>
        <dbReference type="EMBL" id="RUT14110.1"/>
    </source>
</evidence>
<dbReference type="Proteomes" id="UP000282574">
    <property type="component" value="Unassembled WGS sequence"/>
</dbReference>
<dbReference type="RefSeq" id="WP_127022333.1">
    <property type="nucleotide sequence ID" value="NZ_JAVKZF010000005.1"/>
</dbReference>
<organism evidence="2 3">
    <name type="scientific">Chroococcidiopsis cubana SAG 39.79</name>
    <dbReference type="NCBI Taxonomy" id="388085"/>
    <lineage>
        <taxon>Bacteria</taxon>
        <taxon>Bacillati</taxon>
        <taxon>Cyanobacteriota</taxon>
        <taxon>Cyanophyceae</taxon>
        <taxon>Chroococcidiopsidales</taxon>
        <taxon>Chroococcidiopsidaceae</taxon>
        <taxon>Chroococcidiopsis</taxon>
    </lineage>
</organism>
<dbReference type="AlphaFoldDB" id="A0AB37URM8"/>
<dbReference type="EMBL" id="RSCK01000003">
    <property type="protein sequence ID" value="RUT14110.1"/>
    <property type="molecule type" value="Genomic_DNA"/>
</dbReference>
<sequence length="117" mass="13865">MKDTSILLEPRSSSRKLLRTKKFPHRVVEHQKPQSFIDNKEFLDSIEMLPVRADKIAAIGYCDLFYTLQVDYCDGSRYRFYGILPAAFERLLEVDCLEQYLDYFIKLKLVCEYGRLK</sequence>
<dbReference type="InterPro" id="IPR025309">
    <property type="entry name" value="KTSC_dom"/>
</dbReference>
<reference evidence="2 3" key="1">
    <citation type="journal article" date="2019" name="Genome Biol. Evol.">
        <title>Day and night: Metabolic profiles and evolutionary relationships of six axenic non-marine cyanobacteria.</title>
        <authorList>
            <person name="Will S.E."/>
            <person name="Henke P."/>
            <person name="Boedeker C."/>
            <person name="Huang S."/>
            <person name="Brinkmann H."/>
            <person name="Rohde M."/>
            <person name="Jarek M."/>
            <person name="Friedl T."/>
            <person name="Seufert S."/>
            <person name="Schumacher M."/>
            <person name="Overmann J."/>
            <person name="Neumann-Schaal M."/>
            <person name="Petersen J."/>
        </authorList>
    </citation>
    <scope>NUCLEOTIDE SEQUENCE [LARGE SCALE GENOMIC DNA]</scope>
    <source>
        <strain evidence="2 3">SAG 39.79</strain>
    </source>
</reference>
<gene>
    <name evidence="2" type="ORF">DSM107010_05930</name>
</gene>
<protein>
    <recommendedName>
        <fullName evidence="1">KTSC domain-containing protein</fullName>
    </recommendedName>
</protein>
<keyword evidence="3" id="KW-1185">Reference proteome</keyword>
<accession>A0AB37URM8</accession>
<proteinExistence type="predicted"/>
<evidence type="ECO:0000313" key="3">
    <source>
        <dbReference type="Proteomes" id="UP000282574"/>
    </source>
</evidence>
<dbReference type="Pfam" id="PF13619">
    <property type="entry name" value="KTSC"/>
    <property type="match status" value="1"/>
</dbReference>
<feature type="domain" description="KTSC" evidence="1">
    <location>
        <begin position="55"/>
        <end position="106"/>
    </location>
</feature>